<evidence type="ECO:0000313" key="2">
    <source>
        <dbReference type="EMBL" id="BCJ29434.1"/>
    </source>
</evidence>
<dbReference type="Proteomes" id="UP000680750">
    <property type="component" value="Chromosome"/>
</dbReference>
<dbReference type="Pfam" id="PF01636">
    <property type="entry name" value="APH"/>
    <property type="match status" value="1"/>
</dbReference>
<dbReference type="EMBL" id="AP023354">
    <property type="protein sequence ID" value="BCJ29434.1"/>
    <property type="molecule type" value="Genomic_DNA"/>
</dbReference>
<reference evidence="2" key="1">
    <citation type="submission" date="2020-08" db="EMBL/GenBank/DDBJ databases">
        <title>Whole genome shotgun sequence of Actinocatenispora sera NBRC 101916.</title>
        <authorList>
            <person name="Komaki H."/>
            <person name="Tamura T."/>
        </authorList>
    </citation>
    <scope>NUCLEOTIDE SEQUENCE</scope>
    <source>
        <strain evidence="2">NBRC 101916</strain>
    </source>
</reference>
<dbReference type="InterPro" id="IPR011009">
    <property type="entry name" value="Kinase-like_dom_sf"/>
</dbReference>
<dbReference type="KEGG" id="aser:Asera_35420"/>
<name>A0A810L1X1_9ACTN</name>
<evidence type="ECO:0000259" key="1">
    <source>
        <dbReference type="Pfam" id="PF01636"/>
    </source>
</evidence>
<evidence type="ECO:0000313" key="3">
    <source>
        <dbReference type="Proteomes" id="UP000680750"/>
    </source>
</evidence>
<gene>
    <name evidence="2" type="ORF">Asera_35420</name>
</gene>
<dbReference type="Gene3D" id="3.90.1200.10">
    <property type="match status" value="1"/>
</dbReference>
<proteinExistence type="predicted"/>
<accession>A0A810L1X1</accession>
<dbReference type="AlphaFoldDB" id="A0A810L1X1"/>
<protein>
    <submittedName>
        <fullName evidence="2">Phosphotransferase</fullName>
    </submittedName>
</protein>
<sequence>MADDADSEVLLTGGRITPGVVRVGDTVRRPRLPTSDLVAELLVHLERQQFTGAPRYLGVDSYGRDVLTYLPGKVPARLQTFTDAQINDAGALLRRLHDATRGCHLTGPRQVVCHHDPGPNNVVFRNERPVAFIDFDTAAPGDPLDDLGYMAWLWCWTAKHTAPPVPVQARQVRLLADTYHLDADTRRCGLVDAMLASQLRNIDFWCQRAATTDDHEQAERMIAWTKRQYDHTTRHRDALDLALRR</sequence>
<organism evidence="2 3">
    <name type="scientific">Actinocatenispora sera</name>
    <dbReference type="NCBI Taxonomy" id="390989"/>
    <lineage>
        <taxon>Bacteria</taxon>
        <taxon>Bacillati</taxon>
        <taxon>Actinomycetota</taxon>
        <taxon>Actinomycetes</taxon>
        <taxon>Micromonosporales</taxon>
        <taxon>Micromonosporaceae</taxon>
        <taxon>Actinocatenispora</taxon>
    </lineage>
</organism>
<dbReference type="OrthoDB" id="236897at2"/>
<dbReference type="SUPFAM" id="SSF56112">
    <property type="entry name" value="Protein kinase-like (PK-like)"/>
    <property type="match status" value="1"/>
</dbReference>
<dbReference type="InterPro" id="IPR002575">
    <property type="entry name" value="Aminoglycoside_PTrfase"/>
</dbReference>
<dbReference type="RefSeq" id="WP_030448209.1">
    <property type="nucleotide sequence ID" value="NZ_AP023354.1"/>
</dbReference>
<feature type="domain" description="Aminoglycoside phosphotransferase" evidence="1">
    <location>
        <begin position="108"/>
        <end position="155"/>
    </location>
</feature>
<keyword evidence="3" id="KW-1185">Reference proteome</keyword>